<gene>
    <name evidence="1" type="ORF">GK108_28315</name>
</gene>
<accession>A0A6L9LHY3</accession>
<reference evidence="1 2" key="1">
    <citation type="submission" date="2020-02" db="EMBL/GenBank/DDBJ databases">
        <title>Draft genome sequence of two Spirosoma agri KCTC 52727 and Spirosoma terrae KCTC 52035.</title>
        <authorList>
            <person name="Rojas J."/>
            <person name="Ambika Manirajan B."/>
            <person name="Suarez C."/>
            <person name="Ratering S."/>
            <person name="Schnell S."/>
        </authorList>
    </citation>
    <scope>NUCLEOTIDE SEQUENCE [LARGE SCALE GENOMIC DNA]</scope>
    <source>
        <strain evidence="1 2">KCTC 52035</strain>
    </source>
</reference>
<dbReference type="Proteomes" id="UP000474175">
    <property type="component" value="Unassembled WGS sequence"/>
</dbReference>
<dbReference type="EMBL" id="JAAFZH010000020">
    <property type="protein sequence ID" value="NDU98821.1"/>
    <property type="molecule type" value="Genomic_DNA"/>
</dbReference>
<keyword evidence="2" id="KW-1185">Reference proteome</keyword>
<evidence type="ECO:0000313" key="2">
    <source>
        <dbReference type="Proteomes" id="UP000474175"/>
    </source>
</evidence>
<organism evidence="1 2">
    <name type="scientific">Spirosoma terrae</name>
    <dbReference type="NCBI Taxonomy" id="1968276"/>
    <lineage>
        <taxon>Bacteria</taxon>
        <taxon>Pseudomonadati</taxon>
        <taxon>Bacteroidota</taxon>
        <taxon>Cytophagia</taxon>
        <taxon>Cytophagales</taxon>
        <taxon>Cytophagaceae</taxon>
        <taxon>Spirosoma</taxon>
    </lineage>
</organism>
<dbReference type="PROSITE" id="PS51257">
    <property type="entry name" value="PROKAR_LIPOPROTEIN"/>
    <property type="match status" value="1"/>
</dbReference>
<dbReference type="AlphaFoldDB" id="A0A6L9LHY3"/>
<name>A0A6L9LHY3_9BACT</name>
<dbReference type="RefSeq" id="WP_163954951.1">
    <property type="nucleotide sequence ID" value="NZ_JAAFZH010000020.1"/>
</dbReference>
<proteinExistence type="predicted"/>
<evidence type="ECO:0000313" key="1">
    <source>
        <dbReference type="EMBL" id="NDU98821.1"/>
    </source>
</evidence>
<sequence length="175" mass="18487">MKTSTFFLAVSIGLLFGCSKSSPDPKPDYYVSATIDGKAWMSNVTNSQNTLAAATLSQDLVVIAAGQEANNTNTVIAIAFPKSIQLNKPIAINSTQYSTVAYMLSSNEGYAIDASKGVTGTLTVTRLDETAGIVEGNFSGEALHNQNGSRISIANGQFRSIIYKTNVTPPSPGKR</sequence>
<comment type="caution">
    <text evidence="1">The sequence shown here is derived from an EMBL/GenBank/DDBJ whole genome shotgun (WGS) entry which is preliminary data.</text>
</comment>
<protein>
    <submittedName>
        <fullName evidence="1">Uncharacterized protein</fullName>
    </submittedName>
</protein>